<proteinExistence type="predicted"/>
<organism evidence="1 2">
    <name type="scientific">Halorubrum ezzemoulense</name>
    <name type="common">Halorubrum chaoviator</name>
    <dbReference type="NCBI Taxonomy" id="337243"/>
    <lineage>
        <taxon>Archaea</taxon>
        <taxon>Methanobacteriati</taxon>
        <taxon>Methanobacteriota</taxon>
        <taxon>Stenosarchaea group</taxon>
        <taxon>Halobacteria</taxon>
        <taxon>Halobacteriales</taxon>
        <taxon>Haloferacaceae</taxon>
        <taxon>Halorubrum</taxon>
    </lineage>
</organism>
<protein>
    <recommendedName>
        <fullName evidence="3">DUF1102 domain-containing protein</fullName>
    </recommendedName>
</protein>
<reference evidence="1 2" key="1">
    <citation type="submission" date="2023-01" db="EMBL/GenBank/DDBJ databases">
        <title>Halorubrum ezzemoulense from Santa Pola, Spain.</title>
        <authorList>
            <person name="Feng Y."/>
            <person name="Louyakis A.S."/>
            <person name="Gogarten J.P."/>
        </authorList>
    </citation>
    <scope>NUCLEOTIDE SEQUENCE [LARGE SCALE GENOMIC DNA]</scope>
    <source>
        <strain evidence="1 2">AMM015</strain>
    </source>
</reference>
<evidence type="ECO:0000313" key="2">
    <source>
        <dbReference type="Proteomes" id="UP001210528"/>
    </source>
</evidence>
<comment type="caution">
    <text evidence="1">The sequence shown here is derived from an EMBL/GenBank/DDBJ whole genome shotgun (WGS) entry which is preliminary data.</text>
</comment>
<keyword evidence="2" id="KW-1185">Reference proteome</keyword>
<dbReference type="RefSeq" id="WP_271903560.1">
    <property type="nucleotide sequence ID" value="NZ_JAQLUK010000103.1"/>
</dbReference>
<evidence type="ECO:0008006" key="3">
    <source>
        <dbReference type="Google" id="ProtNLM"/>
    </source>
</evidence>
<dbReference type="Proteomes" id="UP001210528">
    <property type="component" value="Unassembled WGS sequence"/>
</dbReference>
<evidence type="ECO:0000313" key="1">
    <source>
        <dbReference type="EMBL" id="MDB2294388.1"/>
    </source>
</evidence>
<gene>
    <name evidence="1" type="ORF">PM085_19455</name>
</gene>
<accession>A0ABT4Z897</accession>
<sequence>MERRKFIVGLGALASGSAAAMGTGAFTAAELDGREANIGVVNDSNGLIGLQSGGSEYVTNTGGSGENELMIDLSSTGGGEGVNPNSTYQVGGLGQFDSSNIDLVPGDPTVDPPVGQVAIDTTTLISEEYAFKVMNQTDSPKDIEVTYNANDEPFPDGTRLFLVAYYPEGGDSSEQEEGLVVGSVANENAKSASIIFDDDQQYSASIGSGKEFFVTILVDVGGAASGTDLGGTLTVRAGSHDNFTNADAGT</sequence>
<dbReference type="EMBL" id="JAQLUK010000103">
    <property type="protein sequence ID" value="MDB2294388.1"/>
    <property type="molecule type" value="Genomic_DNA"/>
</dbReference>
<name>A0ABT4Z897_HALEZ</name>